<gene>
    <name evidence="1" type="ORF">L227DRAFT_616554</name>
</gene>
<protein>
    <recommendedName>
        <fullName evidence="3">F-box domain-containing protein</fullName>
    </recommendedName>
</protein>
<proteinExistence type="predicted"/>
<dbReference type="AlphaFoldDB" id="A0A5C2RRQ6"/>
<reference evidence="1" key="1">
    <citation type="journal article" date="2018" name="Genome Biol. Evol.">
        <title>Genomics and development of Lentinus tigrinus, a white-rot wood-decaying mushroom with dimorphic fruiting bodies.</title>
        <authorList>
            <person name="Wu B."/>
            <person name="Xu Z."/>
            <person name="Knudson A."/>
            <person name="Carlson A."/>
            <person name="Chen N."/>
            <person name="Kovaka S."/>
            <person name="LaButti K."/>
            <person name="Lipzen A."/>
            <person name="Pennachio C."/>
            <person name="Riley R."/>
            <person name="Schakwitz W."/>
            <person name="Umezawa K."/>
            <person name="Ohm R.A."/>
            <person name="Grigoriev I.V."/>
            <person name="Nagy L.G."/>
            <person name="Gibbons J."/>
            <person name="Hibbett D."/>
        </authorList>
    </citation>
    <scope>NUCLEOTIDE SEQUENCE [LARGE SCALE GENOMIC DNA]</scope>
    <source>
        <strain evidence="1">ALCF2SS1-6</strain>
    </source>
</reference>
<dbReference type="EMBL" id="ML122312">
    <property type="protein sequence ID" value="RPD53994.1"/>
    <property type="molecule type" value="Genomic_DNA"/>
</dbReference>
<dbReference type="OrthoDB" id="2753251at2759"/>
<sequence>MPSQAANLRSIVLRLPIETWNSIFSSLCQQTEEEDAARDLLSLSRTCSAFQFEAEPIIYRHVRLMDGPAQLLTFASAVARYAHRAQAVRSLYLWHPEDDPDRLDEEVIKDILQRLPNLKSLHVGDCLEDPYGVLIHSPFRLHSFEIDGDAFVCLHSEERRRMSRIQGCSEKDITSVRCEFLSELATLTLMEISPSLPDALLKATRFSTCLPGPASKGDFIDQVPNHGITPIMLVMDHVFPRLKYLELDEDKYYQLRTDFSVQAPFLTERWRSSCPAIQTFVWRPALVYYPFARHSEWYRGAVRDFTEQLFREWTTLQRFERNRLELTGIADEEAYYSYVAYTRTEDGSVITVPAEYDEDLWHRV</sequence>
<evidence type="ECO:0000313" key="1">
    <source>
        <dbReference type="EMBL" id="RPD53994.1"/>
    </source>
</evidence>
<dbReference type="Proteomes" id="UP000313359">
    <property type="component" value="Unassembled WGS sequence"/>
</dbReference>
<keyword evidence="2" id="KW-1185">Reference proteome</keyword>
<organism evidence="1 2">
    <name type="scientific">Lentinus tigrinus ALCF2SS1-6</name>
    <dbReference type="NCBI Taxonomy" id="1328759"/>
    <lineage>
        <taxon>Eukaryota</taxon>
        <taxon>Fungi</taxon>
        <taxon>Dikarya</taxon>
        <taxon>Basidiomycota</taxon>
        <taxon>Agaricomycotina</taxon>
        <taxon>Agaricomycetes</taxon>
        <taxon>Polyporales</taxon>
        <taxon>Polyporaceae</taxon>
        <taxon>Lentinus</taxon>
    </lineage>
</organism>
<evidence type="ECO:0008006" key="3">
    <source>
        <dbReference type="Google" id="ProtNLM"/>
    </source>
</evidence>
<name>A0A5C2RRQ6_9APHY</name>
<evidence type="ECO:0000313" key="2">
    <source>
        <dbReference type="Proteomes" id="UP000313359"/>
    </source>
</evidence>
<accession>A0A5C2RRQ6</accession>